<dbReference type="AlphaFoldDB" id="A0A839Q0W8"/>
<protein>
    <recommendedName>
        <fullName evidence="5">AB hydrolase-1 domain-containing protein</fullName>
    </recommendedName>
</protein>
<feature type="compositionally biased region" description="Acidic residues" evidence="1">
    <location>
        <begin position="72"/>
        <end position="108"/>
    </location>
</feature>
<keyword evidence="4" id="KW-1185">Reference proteome</keyword>
<evidence type="ECO:0000313" key="3">
    <source>
        <dbReference type="EMBL" id="MBB2989820.1"/>
    </source>
</evidence>
<feature type="chain" id="PRO_5038534043" description="AB hydrolase-1 domain-containing protein" evidence="2">
    <location>
        <begin position="31"/>
        <end position="578"/>
    </location>
</feature>
<dbReference type="Gene3D" id="3.40.50.1820">
    <property type="entry name" value="alpha/beta hydrolase"/>
    <property type="match status" value="1"/>
</dbReference>
<evidence type="ECO:0000256" key="2">
    <source>
        <dbReference type="SAM" id="SignalP"/>
    </source>
</evidence>
<dbReference type="RefSeq" id="WP_183467081.1">
    <property type="nucleotide sequence ID" value="NZ_JACHVU010000002.1"/>
</dbReference>
<feature type="region of interest" description="Disordered" evidence="1">
    <location>
        <begin position="31"/>
        <end position="189"/>
    </location>
</feature>
<feature type="signal peptide" evidence="2">
    <location>
        <begin position="1"/>
        <end position="30"/>
    </location>
</feature>
<gene>
    <name evidence="3" type="ORF">FHR72_001283</name>
</gene>
<feature type="compositionally biased region" description="Low complexity" evidence="1">
    <location>
        <begin position="31"/>
        <end position="71"/>
    </location>
</feature>
<keyword evidence="2" id="KW-0732">Signal</keyword>
<accession>A0A839Q0W8</accession>
<evidence type="ECO:0000256" key="1">
    <source>
        <dbReference type="SAM" id="MobiDB-lite"/>
    </source>
</evidence>
<dbReference type="SUPFAM" id="SSF53474">
    <property type="entry name" value="alpha/beta-Hydrolases"/>
    <property type="match status" value="1"/>
</dbReference>
<dbReference type="EMBL" id="JACHVU010000002">
    <property type="protein sequence ID" value="MBB2989820.1"/>
    <property type="molecule type" value="Genomic_DNA"/>
</dbReference>
<dbReference type="InterPro" id="IPR029058">
    <property type="entry name" value="AB_hydrolase_fold"/>
</dbReference>
<comment type="caution">
    <text evidence="3">The sequence shown here is derived from an EMBL/GenBank/DDBJ whole genome shotgun (WGS) entry which is preliminary data.</text>
</comment>
<name>A0A839Q0W8_MYCIR</name>
<evidence type="ECO:0008006" key="5">
    <source>
        <dbReference type="Google" id="ProtNLM"/>
    </source>
</evidence>
<sequence>MVDRYRVWLGAGVLAGGMSAAMLTGTGVAAADDGAASNAGSQAAAGSDGDEPSGSAGEQADASGSEGSGADSEADDQDDTAGDADEHADDDADEDSADAGEDAEEVDGGETPTVDPDSDEGSSDPAGENPATEPAGTDTDVTPVVEDGQEESVQDPKESTRPATETGPETGTDLADDPASDGDFLGAPSPFVTSIETDLSSRAGAAVMQTAAVQSPGIVTGLLNLLDTLNDIGTAFYNFYTGAMQFLAGPARPPFGSRVRVESSSLTIGNGVVVPVDWYFPPGNAEPKGLIYLQHGMLATSAFYGATAAYLAEKTHSIVVAPTLTWNVFDLENYPLMLSHTHQAIADLFTGDRAALTASARTAGYTKALPTKIVLAGHSAGGGLVVGTARYMVERGLGANLAGVVMLDGAGFGSLSADLAKIPDSIPVYNLAADPDTWNRFGDATRRLEQERPDAFTGIVIVGGRHSDSMQSCSMLVQLAAYFATGFSSPFNIAINQVLASGWIGDMLNGTHTPRLYGSSGSAANIAAGMLTGARTTSVTVVSASGTGAADVCVDDRPGSACSASPNAKAARLNALGV</sequence>
<evidence type="ECO:0000313" key="4">
    <source>
        <dbReference type="Proteomes" id="UP000550501"/>
    </source>
</evidence>
<reference evidence="3 4" key="1">
    <citation type="submission" date="2020-08" db="EMBL/GenBank/DDBJ databases">
        <title>The Agave Microbiome: Exploring the role of microbial communities in plant adaptations to desert environments.</title>
        <authorList>
            <person name="Partida-Martinez L.P."/>
        </authorList>
    </citation>
    <scope>NUCLEOTIDE SEQUENCE [LARGE SCALE GENOMIC DNA]</scope>
    <source>
        <strain evidence="3 4">AT2.18</strain>
    </source>
</reference>
<dbReference type="Proteomes" id="UP000550501">
    <property type="component" value="Unassembled WGS sequence"/>
</dbReference>
<proteinExistence type="predicted"/>
<organism evidence="3 4">
    <name type="scientific">Mycolicibacterium iranicum</name>
    <name type="common">Mycobacterium iranicum</name>
    <dbReference type="NCBI Taxonomy" id="912594"/>
    <lineage>
        <taxon>Bacteria</taxon>
        <taxon>Bacillati</taxon>
        <taxon>Actinomycetota</taxon>
        <taxon>Actinomycetes</taxon>
        <taxon>Mycobacteriales</taxon>
        <taxon>Mycobacteriaceae</taxon>
        <taxon>Mycolicibacterium</taxon>
    </lineage>
</organism>